<name>A0A1B0ANE2_9MUSC</name>
<sequence>MPIPVMKIDRKLPKPQSCQYSRLLLILDDDIRRERLMLAKVYLENQMKKNLCSHNADKVRVSCDSNSSPDSDIALIRNRVRRLSSDESIQFSDNELSNNIGSFLEEGNWPETDNVPKIRKFAEVPVINATVLRRLVENSIPLCVLEEILAEDF</sequence>
<reference evidence="2" key="1">
    <citation type="submission" date="2015-01" db="EMBL/GenBank/DDBJ databases">
        <authorList>
            <person name="Aksoy S."/>
            <person name="Warren W."/>
            <person name="Wilson R.K."/>
        </authorList>
    </citation>
    <scope>NUCLEOTIDE SEQUENCE [LARGE SCALE GENOMIC DNA]</scope>
    <source>
        <strain evidence="2">IAEA</strain>
    </source>
</reference>
<dbReference type="EMBL" id="JXJN01000799">
    <property type="status" value="NOT_ANNOTATED_CDS"/>
    <property type="molecule type" value="Genomic_DNA"/>
</dbReference>
<dbReference type="VEuPathDB" id="VectorBase:GPPI002853"/>
<evidence type="ECO:0000313" key="1">
    <source>
        <dbReference type="EnsemblMetazoa" id="GPPI002853-PA"/>
    </source>
</evidence>
<dbReference type="Proteomes" id="UP000092460">
    <property type="component" value="Unassembled WGS sequence"/>
</dbReference>
<evidence type="ECO:0000313" key="2">
    <source>
        <dbReference type="Proteomes" id="UP000092460"/>
    </source>
</evidence>
<dbReference type="EnsemblMetazoa" id="GPPI002853-RA">
    <property type="protein sequence ID" value="GPPI002853-PA"/>
    <property type="gene ID" value="GPPI002853"/>
</dbReference>
<protein>
    <submittedName>
        <fullName evidence="1">Uncharacterized protein</fullName>
    </submittedName>
</protein>
<keyword evidence="2" id="KW-1185">Reference proteome</keyword>
<proteinExistence type="predicted"/>
<accession>A0A1B0ANE2</accession>
<organism evidence="1 2">
    <name type="scientific">Glossina palpalis gambiensis</name>
    <dbReference type="NCBI Taxonomy" id="67801"/>
    <lineage>
        <taxon>Eukaryota</taxon>
        <taxon>Metazoa</taxon>
        <taxon>Ecdysozoa</taxon>
        <taxon>Arthropoda</taxon>
        <taxon>Hexapoda</taxon>
        <taxon>Insecta</taxon>
        <taxon>Pterygota</taxon>
        <taxon>Neoptera</taxon>
        <taxon>Endopterygota</taxon>
        <taxon>Diptera</taxon>
        <taxon>Brachycera</taxon>
        <taxon>Muscomorpha</taxon>
        <taxon>Hippoboscoidea</taxon>
        <taxon>Glossinidae</taxon>
        <taxon>Glossina</taxon>
    </lineage>
</organism>
<dbReference type="AlphaFoldDB" id="A0A1B0ANE2"/>
<reference evidence="1" key="2">
    <citation type="submission" date="2020-05" db="UniProtKB">
        <authorList>
            <consortium name="EnsemblMetazoa"/>
        </authorList>
    </citation>
    <scope>IDENTIFICATION</scope>
    <source>
        <strain evidence="1">IAEA</strain>
    </source>
</reference>